<dbReference type="AlphaFoldDB" id="A0A0F9R328"/>
<evidence type="ECO:0000313" key="1">
    <source>
        <dbReference type="EMBL" id="KKN43607.1"/>
    </source>
</evidence>
<name>A0A0F9R328_9ZZZZ</name>
<comment type="caution">
    <text evidence="1">The sequence shown here is derived from an EMBL/GenBank/DDBJ whole genome shotgun (WGS) entry which is preliminary data.</text>
</comment>
<accession>A0A0F9R328</accession>
<gene>
    <name evidence="1" type="ORF">LCGC14_0701500</name>
</gene>
<organism evidence="1">
    <name type="scientific">marine sediment metagenome</name>
    <dbReference type="NCBI Taxonomy" id="412755"/>
    <lineage>
        <taxon>unclassified sequences</taxon>
        <taxon>metagenomes</taxon>
        <taxon>ecological metagenomes</taxon>
    </lineage>
</organism>
<dbReference type="EMBL" id="LAZR01001501">
    <property type="protein sequence ID" value="KKN43607.1"/>
    <property type="molecule type" value="Genomic_DNA"/>
</dbReference>
<proteinExistence type="predicted"/>
<sequence length="50" mass="5734">MEITIKCEKCFTELDGGHTQSGVWVTPCRTCLDEEWNEGHEKGYEEGKDN</sequence>
<protein>
    <submittedName>
        <fullName evidence="1">Uncharacterized protein</fullName>
    </submittedName>
</protein>
<reference evidence="1" key="1">
    <citation type="journal article" date="2015" name="Nature">
        <title>Complex archaea that bridge the gap between prokaryotes and eukaryotes.</title>
        <authorList>
            <person name="Spang A."/>
            <person name="Saw J.H."/>
            <person name="Jorgensen S.L."/>
            <person name="Zaremba-Niedzwiedzka K."/>
            <person name="Martijn J."/>
            <person name="Lind A.E."/>
            <person name="van Eijk R."/>
            <person name="Schleper C."/>
            <person name="Guy L."/>
            <person name="Ettema T.J."/>
        </authorList>
    </citation>
    <scope>NUCLEOTIDE SEQUENCE</scope>
</reference>